<dbReference type="GeneID" id="60058046"/>
<dbReference type="InterPro" id="IPR022476">
    <property type="entry name" value="Spore_YabP/YqfC"/>
</dbReference>
<comment type="caution">
    <text evidence="1">The sequence shown here is derived from an EMBL/GenBank/DDBJ whole genome shotgun (WGS) entry which is preliminary data.</text>
</comment>
<dbReference type="Gene3D" id="2.60.40.2000">
    <property type="match status" value="1"/>
</dbReference>
<dbReference type="GO" id="GO:0030435">
    <property type="term" value="P:sporulation resulting in formation of a cellular spore"/>
    <property type="evidence" value="ECO:0007669"/>
    <property type="project" value="InterPro"/>
</dbReference>
<dbReference type="OrthoDB" id="9795125at2"/>
<dbReference type="Proteomes" id="UP000487649">
    <property type="component" value="Unassembled WGS sequence"/>
</dbReference>
<dbReference type="EMBL" id="WMQE01000036">
    <property type="protein sequence ID" value="MTK22364.1"/>
    <property type="molecule type" value="Genomic_DNA"/>
</dbReference>
<dbReference type="InterPro" id="IPR012504">
    <property type="entry name" value="Spore_YabP"/>
</dbReference>
<dbReference type="AlphaFoldDB" id="A0A173TND8"/>
<gene>
    <name evidence="1" type="primary">yabP</name>
    <name evidence="1" type="ORF">GMA92_13175</name>
</gene>
<dbReference type="PIRSF" id="PIRSF011576">
    <property type="entry name" value="YabP"/>
    <property type="match status" value="1"/>
</dbReference>
<sequence length="105" mass="12111">MNIYEKESYMKQKPSTLLGHHQVMMKERKLMDVTGITKLLSFDSELFTIDTTMGILTVRGMDLELKNLDLEKGELSIIGYITGYEYDDFQTVGEDSKGIFSKLFR</sequence>
<evidence type="ECO:0000313" key="2">
    <source>
        <dbReference type="Proteomes" id="UP000487649"/>
    </source>
</evidence>
<dbReference type="Pfam" id="PF07873">
    <property type="entry name" value="YabP"/>
    <property type="match status" value="1"/>
</dbReference>
<evidence type="ECO:0000313" key="1">
    <source>
        <dbReference type="EMBL" id="MTK22364.1"/>
    </source>
</evidence>
<dbReference type="InterPro" id="IPR038705">
    <property type="entry name" value="YabP_sf"/>
</dbReference>
<dbReference type="NCBIfam" id="TIGR02892">
    <property type="entry name" value="spore_yabP"/>
    <property type="match status" value="1"/>
</dbReference>
<organism evidence="1 2">
    <name type="scientific">Turicibacter sanguinis</name>
    <dbReference type="NCBI Taxonomy" id="154288"/>
    <lineage>
        <taxon>Bacteria</taxon>
        <taxon>Bacillati</taxon>
        <taxon>Bacillota</taxon>
        <taxon>Erysipelotrichia</taxon>
        <taxon>Erysipelotrichales</taxon>
        <taxon>Turicibacteraceae</taxon>
        <taxon>Turicibacter</taxon>
    </lineage>
</organism>
<proteinExistence type="predicted"/>
<reference evidence="1 2" key="1">
    <citation type="journal article" date="2019" name="Nat. Med.">
        <title>A library of human gut bacterial isolates paired with longitudinal multiomics data enables mechanistic microbiome research.</title>
        <authorList>
            <person name="Poyet M."/>
            <person name="Groussin M."/>
            <person name="Gibbons S.M."/>
            <person name="Avila-Pacheco J."/>
            <person name="Jiang X."/>
            <person name="Kearney S.M."/>
            <person name="Perrotta A.R."/>
            <person name="Berdy B."/>
            <person name="Zhao S."/>
            <person name="Lieberman T.D."/>
            <person name="Swanson P.K."/>
            <person name="Smith M."/>
            <person name="Roesemann S."/>
            <person name="Alexander J.E."/>
            <person name="Rich S.A."/>
            <person name="Livny J."/>
            <person name="Vlamakis H."/>
            <person name="Clish C."/>
            <person name="Bullock K."/>
            <person name="Deik A."/>
            <person name="Scott J."/>
            <person name="Pierce K.A."/>
            <person name="Xavier R.J."/>
            <person name="Alm E.J."/>
        </authorList>
    </citation>
    <scope>NUCLEOTIDE SEQUENCE [LARGE SCALE GENOMIC DNA]</scope>
    <source>
        <strain evidence="1 2">BIOML-A198</strain>
    </source>
</reference>
<accession>A0A173TND8</accession>
<protein>
    <submittedName>
        <fullName evidence="1">Sporulation protein YabP</fullName>
    </submittedName>
</protein>
<name>A0A173TND8_9FIRM</name>
<dbReference type="RefSeq" id="WP_006783206.1">
    <property type="nucleotide sequence ID" value="NZ_CABJBH010000010.1"/>
</dbReference>